<dbReference type="Proteomes" id="UP000283369">
    <property type="component" value="Unassembled WGS sequence"/>
</dbReference>
<sequence>MQPVYIQRIASIHPQGNHSQENNPKVNDSLDVAANRPFLQACEPDYKDIIANATLRRRMSRIVKMGVACGLECMGELSPEKIGGIITATGLGCLVDTEKFLNNLLDNEERMLNPTPFIQSTFNTIGAQIALIHQIHAYNMTYVHRGLSFESALLDAMMKIEEGSENILVGAMDEMTETSYIIQQRLGLLKGIEAGEGAQFFLLSREAGEHPLAEIRGLETFTGQHTTEEISSRIIRFLQRNGLECQDIQWLVTGKNKKQSLQGDYHEQITGYKKSTMNEGKSTNQRSFINGESIINEKDMIIKEIMMNKSNSIYEELETNLFPESIHLSFKDECGEYPTASSYAVWKAVKTSINCTTPTNILIYNHHHSINHSLILIRKSV</sequence>
<proteinExistence type="predicted"/>
<feature type="domain" description="Beta-ketoacyl synthase-like N-terminal" evidence="1">
    <location>
        <begin position="53"/>
        <end position="180"/>
    </location>
</feature>
<reference evidence="2 3" key="1">
    <citation type="submission" date="2018-08" db="EMBL/GenBank/DDBJ databases">
        <title>A genome reference for cultivated species of the human gut microbiota.</title>
        <authorList>
            <person name="Zou Y."/>
            <person name="Xue W."/>
            <person name="Luo G."/>
        </authorList>
    </citation>
    <scope>NUCLEOTIDE SEQUENCE [LARGE SCALE GENOMIC DNA]</scope>
    <source>
        <strain evidence="2 3">AF14-7</strain>
    </source>
</reference>
<dbReference type="RefSeq" id="WP_117811293.1">
    <property type="nucleotide sequence ID" value="NZ_JAQCUV010000070.1"/>
</dbReference>
<protein>
    <submittedName>
        <fullName evidence="2">3-oxoacyl-ACP synthase</fullName>
    </submittedName>
</protein>
<evidence type="ECO:0000313" key="2">
    <source>
        <dbReference type="EMBL" id="RGV06248.1"/>
    </source>
</evidence>
<organism evidence="2 3">
    <name type="scientific">Bacteroides xylanisolvens</name>
    <dbReference type="NCBI Taxonomy" id="371601"/>
    <lineage>
        <taxon>Bacteria</taxon>
        <taxon>Pseudomonadati</taxon>
        <taxon>Bacteroidota</taxon>
        <taxon>Bacteroidia</taxon>
        <taxon>Bacteroidales</taxon>
        <taxon>Bacteroidaceae</taxon>
        <taxon>Bacteroides</taxon>
    </lineage>
</organism>
<accession>A0A412VIY6</accession>
<dbReference type="Pfam" id="PF13723">
    <property type="entry name" value="Ketoacyl-synt_2"/>
    <property type="match status" value="1"/>
</dbReference>
<dbReference type="AlphaFoldDB" id="A0A412VIY6"/>
<evidence type="ECO:0000259" key="1">
    <source>
        <dbReference type="Pfam" id="PF13723"/>
    </source>
</evidence>
<dbReference type="GO" id="GO:0016746">
    <property type="term" value="F:acyltransferase activity"/>
    <property type="evidence" value="ECO:0007669"/>
    <property type="project" value="InterPro"/>
</dbReference>
<comment type="caution">
    <text evidence="2">The sequence shown here is derived from an EMBL/GenBank/DDBJ whole genome shotgun (WGS) entry which is preliminary data.</text>
</comment>
<dbReference type="EMBL" id="QRYV01000069">
    <property type="protein sequence ID" value="RGV06248.1"/>
    <property type="molecule type" value="Genomic_DNA"/>
</dbReference>
<dbReference type="Gene3D" id="3.40.47.10">
    <property type="match status" value="1"/>
</dbReference>
<evidence type="ECO:0000313" key="3">
    <source>
        <dbReference type="Proteomes" id="UP000283369"/>
    </source>
</evidence>
<name>A0A412VIY6_9BACE</name>
<dbReference type="InterPro" id="IPR014030">
    <property type="entry name" value="Ketoacyl_synth_N"/>
</dbReference>
<dbReference type="SUPFAM" id="SSF53901">
    <property type="entry name" value="Thiolase-like"/>
    <property type="match status" value="1"/>
</dbReference>
<dbReference type="InterPro" id="IPR016039">
    <property type="entry name" value="Thiolase-like"/>
</dbReference>
<gene>
    <name evidence="2" type="ORF">DWW25_21570</name>
</gene>